<dbReference type="PROSITE" id="PS50994">
    <property type="entry name" value="INTEGRASE"/>
    <property type="match status" value="1"/>
</dbReference>
<dbReference type="PANTHER" id="PTHR47331">
    <property type="entry name" value="PHD-TYPE DOMAIN-CONTAINING PROTEIN"/>
    <property type="match status" value="1"/>
</dbReference>
<dbReference type="Pfam" id="PF17921">
    <property type="entry name" value="Integrase_H2C2"/>
    <property type="match status" value="1"/>
</dbReference>
<evidence type="ECO:0000313" key="2">
    <source>
        <dbReference type="Proteomes" id="UP000515163"/>
    </source>
</evidence>
<protein>
    <submittedName>
        <fullName evidence="3">Uncharacterized protein LOC116296171</fullName>
    </submittedName>
</protein>
<evidence type="ECO:0000259" key="1">
    <source>
        <dbReference type="PROSITE" id="PS50994"/>
    </source>
</evidence>
<dbReference type="GO" id="GO:0003676">
    <property type="term" value="F:nucleic acid binding"/>
    <property type="evidence" value="ECO:0007669"/>
    <property type="project" value="InterPro"/>
</dbReference>
<dbReference type="OrthoDB" id="5985905at2759"/>
<dbReference type="InterPro" id="IPR036397">
    <property type="entry name" value="RNaseH_sf"/>
</dbReference>
<dbReference type="Pfam" id="PF18701">
    <property type="entry name" value="DUF5641"/>
    <property type="match status" value="1"/>
</dbReference>
<dbReference type="InterPro" id="IPR040676">
    <property type="entry name" value="DUF5641"/>
</dbReference>
<dbReference type="InterPro" id="IPR041588">
    <property type="entry name" value="Integrase_H2C2"/>
</dbReference>
<dbReference type="Gene3D" id="1.10.340.70">
    <property type="match status" value="1"/>
</dbReference>
<sequence>IQSTWDPENWKYCPSKENPADLLTRGLSCGDLGSSELWWNGPKWLTSPVEEHPAQSFSKEEPDDCKKERRATHSCTSVLTKPVLIVDPNLYSTWLKLIRVTVYVLKAVRLFKAKTVSTVTELSSEELKQAEMYCHRTVQREVYSEDYKTLKEGKQLTSSSRLLRLDPYYDEKDQVLRVGGRLQFADLPEENKHQIILPHGHIVVQRLVRDLHIQLLHAGPETVLSTLRNKVWITQGRREVKGIIRKCVACQKLRVGPCGQKMGPLPKERVQCSPSFTNVGIDFAGPLYVKEGTSTKKAYVCVFTCASSCMVHLELTNSLTTDEFLQALSRMTSRRGLCSTIWSDNAKTFKAASKEIQNFYGNPAKKSNATWSKLDQDRIQSELSSKGITWKYITERSPWRGGWWERMCRAVKEPLCKVLGKALLSFSELNTLLIKVEAVINSRPLTAVSDDHRDLSPITPAHLTIGRALESLPSPTKDDLESSTKGTVTRYLYLQRLLNHYWKRWEKEYLHNLTTRVKWKTTEPPVQVGDIVLVSEDNVSRLKWPLGRVEK</sequence>
<keyword evidence="2" id="KW-1185">Reference proteome</keyword>
<dbReference type="SUPFAM" id="SSF53098">
    <property type="entry name" value="Ribonuclease H-like"/>
    <property type="match status" value="1"/>
</dbReference>
<dbReference type="GeneID" id="116296171"/>
<dbReference type="InterPro" id="IPR001584">
    <property type="entry name" value="Integrase_cat-core"/>
</dbReference>
<dbReference type="KEGG" id="aten:116296171"/>
<evidence type="ECO:0000313" key="3">
    <source>
        <dbReference type="RefSeq" id="XP_031560001.1"/>
    </source>
</evidence>
<gene>
    <name evidence="3" type="primary">LOC116296171</name>
</gene>
<dbReference type="InterPro" id="IPR012337">
    <property type="entry name" value="RNaseH-like_sf"/>
</dbReference>
<dbReference type="Gene3D" id="3.30.420.10">
    <property type="entry name" value="Ribonuclease H-like superfamily/Ribonuclease H"/>
    <property type="match status" value="1"/>
</dbReference>
<dbReference type="RefSeq" id="XP_031560001.1">
    <property type="nucleotide sequence ID" value="XM_031704141.1"/>
</dbReference>
<accession>A0A6P8HXD6</accession>
<name>A0A6P8HXD6_ACTTE</name>
<organism evidence="2 3">
    <name type="scientific">Actinia tenebrosa</name>
    <name type="common">Australian red waratah sea anemone</name>
    <dbReference type="NCBI Taxonomy" id="6105"/>
    <lineage>
        <taxon>Eukaryota</taxon>
        <taxon>Metazoa</taxon>
        <taxon>Cnidaria</taxon>
        <taxon>Anthozoa</taxon>
        <taxon>Hexacorallia</taxon>
        <taxon>Actiniaria</taxon>
        <taxon>Actiniidae</taxon>
        <taxon>Actinia</taxon>
    </lineage>
</organism>
<dbReference type="InParanoid" id="A0A6P8HXD6"/>
<dbReference type="AlphaFoldDB" id="A0A6P8HXD6"/>
<feature type="domain" description="Integrase catalytic" evidence="1">
    <location>
        <begin position="270"/>
        <end position="468"/>
    </location>
</feature>
<dbReference type="Proteomes" id="UP000515163">
    <property type="component" value="Unplaced"/>
</dbReference>
<feature type="non-terminal residue" evidence="3">
    <location>
        <position position="551"/>
    </location>
</feature>
<dbReference type="GO" id="GO:0015074">
    <property type="term" value="P:DNA integration"/>
    <property type="evidence" value="ECO:0007669"/>
    <property type="project" value="InterPro"/>
</dbReference>
<feature type="non-terminal residue" evidence="3">
    <location>
        <position position="1"/>
    </location>
</feature>
<reference evidence="3" key="1">
    <citation type="submission" date="2025-08" db="UniProtKB">
        <authorList>
            <consortium name="RefSeq"/>
        </authorList>
    </citation>
    <scope>IDENTIFICATION</scope>
    <source>
        <tissue evidence="3">Tentacle</tissue>
    </source>
</reference>
<proteinExistence type="predicted"/>